<name>A0A2T2X7S1_9FIRM</name>
<feature type="transmembrane region" description="Helical" evidence="1">
    <location>
        <begin position="9"/>
        <end position="30"/>
    </location>
</feature>
<sequence length="63" mass="6794">MADKKANQIVFFGKSAFTALLLGSLFMFPFDWQPSCVIVGIHAIGSHSRQNWGSVFGAPSGYG</sequence>
<protein>
    <submittedName>
        <fullName evidence="2">Uncharacterized protein</fullName>
    </submittedName>
</protein>
<reference evidence="2 3" key="1">
    <citation type="journal article" date="2014" name="BMC Genomics">
        <title>Comparison of environmental and isolate Sulfobacillus genomes reveals diverse carbon, sulfur, nitrogen, and hydrogen metabolisms.</title>
        <authorList>
            <person name="Justice N.B."/>
            <person name="Norman A."/>
            <person name="Brown C.T."/>
            <person name="Singh A."/>
            <person name="Thomas B.C."/>
            <person name="Banfield J.F."/>
        </authorList>
    </citation>
    <scope>NUCLEOTIDE SEQUENCE [LARGE SCALE GENOMIC DNA]</scope>
    <source>
        <strain evidence="2">AMDSBA1</strain>
    </source>
</reference>
<comment type="caution">
    <text evidence="2">The sequence shown here is derived from an EMBL/GenBank/DDBJ whole genome shotgun (WGS) entry which is preliminary data.</text>
</comment>
<dbReference type="EMBL" id="PXYT01000009">
    <property type="protein sequence ID" value="PSR30506.1"/>
    <property type="molecule type" value="Genomic_DNA"/>
</dbReference>
<proteinExistence type="predicted"/>
<evidence type="ECO:0000313" key="2">
    <source>
        <dbReference type="EMBL" id="PSR30506.1"/>
    </source>
</evidence>
<dbReference type="AlphaFoldDB" id="A0A2T2X7S1"/>
<accession>A0A2T2X7S1</accession>
<keyword evidence="1" id="KW-0472">Membrane</keyword>
<keyword evidence="1" id="KW-0812">Transmembrane</keyword>
<gene>
    <name evidence="2" type="ORF">C7B43_05355</name>
</gene>
<dbReference type="Proteomes" id="UP000242699">
    <property type="component" value="Unassembled WGS sequence"/>
</dbReference>
<evidence type="ECO:0000313" key="3">
    <source>
        <dbReference type="Proteomes" id="UP000242699"/>
    </source>
</evidence>
<organism evidence="2 3">
    <name type="scientific">Sulfobacillus benefaciens</name>
    <dbReference type="NCBI Taxonomy" id="453960"/>
    <lineage>
        <taxon>Bacteria</taxon>
        <taxon>Bacillati</taxon>
        <taxon>Bacillota</taxon>
        <taxon>Clostridia</taxon>
        <taxon>Eubacteriales</taxon>
        <taxon>Clostridiales Family XVII. Incertae Sedis</taxon>
        <taxon>Sulfobacillus</taxon>
    </lineage>
</organism>
<keyword evidence="1" id="KW-1133">Transmembrane helix</keyword>
<evidence type="ECO:0000256" key="1">
    <source>
        <dbReference type="SAM" id="Phobius"/>
    </source>
</evidence>